<evidence type="ECO:0000256" key="2">
    <source>
        <dbReference type="ARBA" id="ARBA00023295"/>
    </source>
</evidence>
<protein>
    <recommendedName>
        <fullName evidence="4">Glycoside hydrolase family 5 domain-containing protein</fullName>
    </recommendedName>
</protein>
<evidence type="ECO:0000256" key="1">
    <source>
        <dbReference type="ARBA" id="ARBA00022801"/>
    </source>
</evidence>
<feature type="compositionally biased region" description="Low complexity" evidence="3">
    <location>
        <begin position="542"/>
        <end position="554"/>
    </location>
</feature>
<dbReference type="RefSeq" id="WP_167164319.1">
    <property type="nucleotide sequence ID" value="NZ_JAANOW010000004.1"/>
</dbReference>
<feature type="compositionally biased region" description="Low complexity" evidence="3">
    <location>
        <begin position="608"/>
        <end position="664"/>
    </location>
</feature>
<dbReference type="InterPro" id="IPR017853">
    <property type="entry name" value="GH"/>
</dbReference>
<dbReference type="Pfam" id="PF00150">
    <property type="entry name" value="Cellulase"/>
    <property type="match status" value="1"/>
</dbReference>
<feature type="region of interest" description="Disordered" evidence="3">
    <location>
        <begin position="536"/>
        <end position="664"/>
    </location>
</feature>
<gene>
    <name evidence="5" type="ORF">FHU31_005775</name>
</gene>
<dbReference type="PANTHER" id="PTHR12631">
    <property type="entry name" value="ALPHA-L-IDURONIDASE"/>
    <property type="match status" value="1"/>
</dbReference>
<feature type="domain" description="Glycoside hydrolase family 5" evidence="4">
    <location>
        <begin position="56"/>
        <end position="314"/>
    </location>
</feature>
<dbReference type="InterPro" id="IPR001547">
    <property type="entry name" value="Glyco_hydro_5"/>
</dbReference>
<organism evidence="5 6">
    <name type="scientific">Mycolicibacterium fluoranthenivorans</name>
    <dbReference type="NCBI Taxonomy" id="258505"/>
    <lineage>
        <taxon>Bacteria</taxon>
        <taxon>Bacillati</taxon>
        <taxon>Actinomycetota</taxon>
        <taxon>Actinomycetes</taxon>
        <taxon>Mycobacteriales</taxon>
        <taxon>Mycobacteriaceae</taxon>
        <taxon>Mycolicibacterium</taxon>
    </lineage>
</organism>
<feature type="compositionally biased region" description="Basic and acidic residues" evidence="3">
    <location>
        <begin position="555"/>
        <end position="565"/>
    </location>
</feature>
<accession>A0A7X5ZFZ8</accession>
<name>A0A7X5ZFZ8_9MYCO</name>
<evidence type="ECO:0000313" key="6">
    <source>
        <dbReference type="Proteomes" id="UP000547444"/>
    </source>
</evidence>
<keyword evidence="6" id="KW-1185">Reference proteome</keyword>
<evidence type="ECO:0000313" key="5">
    <source>
        <dbReference type="EMBL" id="NIH98756.1"/>
    </source>
</evidence>
<dbReference type="Proteomes" id="UP000547444">
    <property type="component" value="Unassembled WGS sequence"/>
</dbReference>
<keyword evidence="2" id="KW-0326">Glycosidase</keyword>
<dbReference type="SUPFAM" id="SSF51445">
    <property type="entry name" value="(Trans)glycosidases"/>
    <property type="match status" value="1"/>
</dbReference>
<feature type="compositionally biased region" description="Low complexity" evidence="3">
    <location>
        <begin position="567"/>
        <end position="593"/>
    </location>
</feature>
<dbReference type="AlphaFoldDB" id="A0A7X5ZFZ8"/>
<dbReference type="EMBL" id="JAANOW010000004">
    <property type="protein sequence ID" value="NIH98756.1"/>
    <property type="molecule type" value="Genomic_DNA"/>
</dbReference>
<evidence type="ECO:0000256" key="3">
    <source>
        <dbReference type="SAM" id="MobiDB-lite"/>
    </source>
</evidence>
<dbReference type="GO" id="GO:0000272">
    <property type="term" value="P:polysaccharide catabolic process"/>
    <property type="evidence" value="ECO:0007669"/>
    <property type="project" value="InterPro"/>
</dbReference>
<dbReference type="Gene3D" id="3.20.20.80">
    <property type="entry name" value="Glycosidases"/>
    <property type="match status" value="1"/>
</dbReference>
<dbReference type="GO" id="GO:0004553">
    <property type="term" value="F:hydrolase activity, hydrolyzing O-glycosyl compounds"/>
    <property type="evidence" value="ECO:0007669"/>
    <property type="project" value="InterPro"/>
</dbReference>
<reference evidence="5 6" key="1">
    <citation type="submission" date="2020-03" db="EMBL/GenBank/DDBJ databases">
        <title>Sequencing the genomes of 1000 actinobacteria strains.</title>
        <authorList>
            <person name="Klenk H.-P."/>
        </authorList>
    </citation>
    <scope>NUCLEOTIDE SEQUENCE [LARGE SCALE GENOMIC DNA]</scope>
    <source>
        <strain evidence="5 6">DSM 44556</strain>
    </source>
</reference>
<comment type="caution">
    <text evidence="5">The sequence shown here is derived from an EMBL/GenBank/DDBJ whole genome shotgun (WGS) entry which is preliminary data.</text>
</comment>
<sequence>MRAGIAGMFWHRMVLGVVAVMGLVVLGGTPDRQIAAAHQVALMGAIDDSPTTVGLADSNLARLGDEAAIAKQLDMMQSIGIKNVRIGVSWATLQPRQGGGYNWGLTNYDYIVDQALKRGMGVLGVLHETPTWAGDRLGSGMPTDVTTFGNFTAEVAAHFEGRVADYEVWNEPNAKFFLDPVSPANYTSLLKEAYTRIKGVDQDITVIGGVLGFGFTLTSPDGTTRTMNPVDFLDGMYAAGAHGYFDALSFHPYKPDIRFSDQEGNALTPLAQLEQMRQLMEQYGDGALKVWATEYGLPTVPGEISQEQQADFIKDFLNNWGKVDGTGPIFIYTARDLDTGSSNEQDNYGIWETDWTPKLAVEVIKDFIASQNGNPIVDFIRNAIVNLAKITGVVIKGIANATVRVVNALVDATVWVVKAIAKVTGAVVNGIVDVTKRIATAICNTVHAVVDRIQDVFNRNDTLQAPTSLAGARSLNTAAARLATTAAEVGTATVPKDQQSGTTAADLDKVSEVAVTGEAAKSATGITADTTKDFDTKEIPDATTEVKATTATETSTKEPATKDTETVEPPTEQTTATTAPVAEKAAAASTTKTEATKTEATKKDEGETASATGTTKTGTVKATPSTKQDATTSASTAGAAGASGQQSSPNAGANAGSASSSSGE</sequence>
<dbReference type="InterPro" id="IPR051923">
    <property type="entry name" value="Glycosyl_Hydrolase_39"/>
</dbReference>
<proteinExistence type="predicted"/>
<feature type="compositionally biased region" description="Basic and acidic residues" evidence="3">
    <location>
        <begin position="594"/>
        <end position="606"/>
    </location>
</feature>
<evidence type="ECO:0000259" key="4">
    <source>
        <dbReference type="Pfam" id="PF00150"/>
    </source>
</evidence>
<dbReference type="PANTHER" id="PTHR12631:SF10">
    <property type="entry name" value="BETA-XYLOSIDASE-LIKE PROTEIN-RELATED"/>
    <property type="match status" value="1"/>
</dbReference>
<keyword evidence="1" id="KW-0378">Hydrolase</keyword>